<gene>
    <name evidence="3" type="ordered locus">MLP_43510</name>
</gene>
<dbReference type="InterPro" id="IPR002931">
    <property type="entry name" value="Transglutaminase-like"/>
</dbReference>
<dbReference type="EMBL" id="AP012204">
    <property type="protein sequence ID" value="BAK37365.1"/>
    <property type="molecule type" value="Genomic_DNA"/>
</dbReference>
<protein>
    <recommendedName>
        <fullName evidence="2">Transglutaminase-like domain-containing protein</fullName>
    </recommendedName>
</protein>
<dbReference type="STRING" id="1032480.MLP_43510"/>
<dbReference type="Proteomes" id="UP000007947">
    <property type="component" value="Chromosome"/>
</dbReference>
<dbReference type="InterPro" id="IPR038765">
    <property type="entry name" value="Papain-like_cys_pep_sf"/>
</dbReference>
<accession>F5XSV7</accession>
<evidence type="ECO:0000313" key="3">
    <source>
        <dbReference type="EMBL" id="BAK37365.1"/>
    </source>
</evidence>
<sequence>MRDWVSHSPYSDPGRHRRLLRELPGQIEVICAAARNVIGHYRAEMPDLPEERWGEIDSRWLEVILDRDQGRHPGPLLESRDPSSRVAGCCRDHTLLVVGALREHGVPARSRIGFAGYLIPGYHLDHVIAEYWDQGRWRRVDPELSEAAFDPTDLPHGPEAPFQTAAEAWRRYRDGDLDADRYCVFPDAPPPLVGPPLIRCYVLFEVAHRFGDELLLWDEWGIAGDSGEEDLIDQLADLLIRADAGDQAAEDELADRYARDDRLHPGTTVTQHSPYGRPSQRVELGRS</sequence>
<evidence type="ECO:0000256" key="1">
    <source>
        <dbReference type="SAM" id="MobiDB-lite"/>
    </source>
</evidence>
<dbReference type="SUPFAM" id="SSF54001">
    <property type="entry name" value="Cysteine proteinases"/>
    <property type="match status" value="1"/>
</dbReference>
<dbReference type="OrthoDB" id="148799at2"/>
<dbReference type="Pfam" id="PF01841">
    <property type="entry name" value="Transglut_core"/>
    <property type="match status" value="1"/>
</dbReference>
<name>F5XSV7_MICPN</name>
<evidence type="ECO:0000259" key="2">
    <source>
        <dbReference type="Pfam" id="PF01841"/>
    </source>
</evidence>
<proteinExistence type="predicted"/>
<feature type="domain" description="Transglutaminase-like" evidence="2">
    <location>
        <begin position="87"/>
        <end position="142"/>
    </location>
</feature>
<dbReference type="Gene3D" id="3.10.620.30">
    <property type="match status" value="1"/>
</dbReference>
<dbReference type="AlphaFoldDB" id="F5XSV7"/>
<dbReference type="RefSeq" id="WP_013865199.1">
    <property type="nucleotide sequence ID" value="NC_015635.1"/>
</dbReference>
<feature type="region of interest" description="Disordered" evidence="1">
    <location>
        <begin position="256"/>
        <end position="287"/>
    </location>
</feature>
<reference evidence="3 4" key="1">
    <citation type="submission" date="2011-05" db="EMBL/GenBank/DDBJ databases">
        <title>Whole genome sequence of Microlunatus phosphovorus NM-1.</title>
        <authorList>
            <person name="Hosoyama A."/>
            <person name="Sasaki K."/>
            <person name="Harada T."/>
            <person name="Igarashi R."/>
            <person name="Kawakoshi A."/>
            <person name="Sasagawa M."/>
            <person name="Fukada J."/>
            <person name="Nakamura S."/>
            <person name="Katano Y."/>
            <person name="Hanada S."/>
            <person name="Kamagata Y."/>
            <person name="Nakamura N."/>
            <person name="Yamazaki S."/>
            <person name="Fujita N."/>
        </authorList>
    </citation>
    <scope>NUCLEOTIDE SEQUENCE [LARGE SCALE GENOMIC DNA]</scope>
    <source>
        <strain evidence="4">ATCC 700054 / DSM 10555 / JCM 9379 / NBRC 101784 / NCIMB 13414 / VKM Ac-1990 / NM-1</strain>
    </source>
</reference>
<dbReference type="KEGG" id="mph:MLP_43510"/>
<keyword evidence="4" id="KW-1185">Reference proteome</keyword>
<evidence type="ECO:0000313" key="4">
    <source>
        <dbReference type="Proteomes" id="UP000007947"/>
    </source>
</evidence>
<dbReference type="HOGENOM" id="CLU_064712_1_0_11"/>
<organism evidence="3 4">
    <name type="scientific">Microlunatus phosphovorus (strain ATCC 700054 / DSM 10555 / JCM 9379 / NBRC 101784 / NCIMB 13414 / VKM Ac-1990 / NM-1)</name>
    <dbReference type="NCBI Taxonomy" id="1032480"/>
    <lineage>
        <taxon>Bacteria</taxon>
        <taxon>Bacillati</taxon>
        <taxon>Actinomycetota</taxon>
        <taxon>Actinomycetes</taxon>
        <taxon>Propionibacteriales</taxon>
        <taxon>Propionibacteriaceae</taxon>
        <taxon>Microlunatus</taxon>
    </lineage>
</organism>
<dbReference type="eggNOG" id="COG1305">
    <property type="taxonomic scope" value="Bacteria"/>
</dbReference>